<keyword evidence="3" id="KW-1185">Reference proteome</keyword>
<organism evidence="2 3">
    <name type="scientific">Protea cynaroides</name>
    <dbReference type="NCBI Taxonomy" id="273540"/>
    <lineage>
        <taxon>Eukaryota</taxon>
        <taxon>Viridiplantae</taxon>
        <taxon>Streptophyta</taxon>
        <taxon>Embryophyta</taxon>
        <taxon>Tracheophyta</taxon>
        <taxon>Spermatophyta</taxon>
        <taxon>Magnoliopsida</taxon>
        <taxon>Proteales</taxon>
        <taxon>Proteaceae</taxon>
        <taxon>Protea</taxon>
    </lineage>
</organism>
<accession>A0A9Q0KE19</accession>
<comment type="caution">
    <text evidence="2">The sequence shown here is derived from an EMBL/GenBank/DDBJ whole genome shotgun (WGS) entry which is preliminary data.</text>
</comment>
<proteinExistence type="predicted"/>
<dbReference type="AlphaFoldDB" id="A0A9Q0KE19"/>
<reference evidence="2" key="1">
    <citation type="journal article" date="2023" name="Plant J.">
        <title>The genome of the king protea, Protea cynaroides.</title>
        <authorList>
            <person name="Chang J."/>
            <person name="Duong T.A."/>
            <person name="Schoeman C."/>
            <person name="Ma X."/>
            <person name="Roodt D."/>
            <person name="Barker N."/>
            <person name="Li Z."/>
            <person name="Van de Peer Y."/>
            <person name="Mizrachi E."/>
        </authorList>
    </citation>
    <scope>NUCLEOTIDE SEQUENCE</scope>
    <source>
        <tissue evidence="2">Young leaves</tissue>
    </source>
</reference>
<feature type="region of interest" description="Disordered" evidence="1">
    <location>
        <begin position="1"/>
        <end position="23"/>
    </location>
</feature>
<evidence type="ECO:0000313" key="3">
    <source>
        <dbReference type="Proteomes" id="UP001141806"/>
    </source>
</evidence>
<evidence type="ECO:0000313" key="2">
    <source>
        <dbReference type="EMBL" id="KAJ4968734.1"/>
    </source>
</evidence>
<sequence>MNSHQSLNFKYGMSHPVAGSQEEKKKSSFIAWHRRHISVPHKPEKMYFFSMVWLVSSPLHKAVYNVFVRKNLVCKYLDGNSCFWILQNHENPIGYCVLIRTKTW</sequence>
<evidence type="ECO:0000256" key="1">
    <source>
        <dbReference type="SAM" id="MobiDB-lite"/>
    </source>
</evidence>
<protein>
    <submittedName>
        <fullName evidence="2">Uncharacterized protein</fullName>
    </submittedName>
</protein>
<dbReference type="Proteomes" id="UP001141806">
    <property type="component" value="Unassembled WGS sequence"/>
</dbReference>
<gene>
    <name evidence="2" type="ORF">NE237_015435</name>
</gene>
<name>A0A9Q0KE19_9MAGN</name>
<dbReference type="EMBL" id="JAMYWD010000006">
    <property type="protein sequence ID" value="KAJ4968734.1"/>
    <property type="molecule type" value="Genomic_DNA"/>
</dbReference>